<dbReference type="Pfam" id="PF03466">
    <property type="entry name" value="LysR_substrate"/>
    <property type="match status" value="1"/>
</dbReference>
<gene>
    <name evidence="8" type="ORF">LUZ63_020647</name>
</gene>
<feature type="domain" description="HTH lysR-type" evidence="7">
    <location>
        <begin position="1"/>
        <end position="51"/>
    </location>
</feature>
<protein>
    <recommendedName>
        <fullName evidence="3">Probable RuBisCO transcriptional regulator</fullName>
    </recommendedName>
</protein>
<evidence type="ECO:0000256" key="2">
    <source>
        <dbReference type="ARBA" id="ARBA00009437"/>
    </source>
</evidence>
<dbReference type="InterPro" id="IPR005119">
    <property type="entry name" value="LysR_subst-bd"/>
</dbReference>
<dbReference type="Gene3D" id="3.40.190.10">
    <property type="entry name" value="Periplasmic binding protein-like II"/>
    <property type="match status" value="2"/>
</dbReference>
<dbReference type="InterPro" id="IPR000847">
    <property type="entry name" value="LysR_HTH_N"/>
</dbReference>
<keyword evidence="9" id="KW-1185">Reference proteome</keyword>
<dbReference type="GO" id="GO:0003700">
    <property type="term" value="F:DNA-binding transcription factor activity"/>
    <property type="evidence" value="ECO:0007669"/>
    <property type="project" value="InterPro"/>
</dbReference>
<dbReference type="SUPFAM" id="SSF53850">
    <property type="entry name" value="Periplasmic binding protein-like II"/>
    <property type="match status" value="1"/>
</dbReference>
<keyword evidence="6" id="KW-0804">Transcription</keyword>
<name>A0A9Q0C0J2_9POAL</name>
<reference evidence="8" key="1">
    <citation type="journal article" date="2022" name="Cell">
        <title>Repeat-based holocentromeres influence genome architecture and karyotype evolution.</title>
        <authorList>
            <person name="Hofstatter P.G."/>
            <person name="Thangavel G."/>
            <person name="Lux T."/>
            <person name="Neumann P."/>
            <person name="Vondrak T."/>
            <person name="Novak P."/>
            <person name="Zhang M."/>
            <person name="Costa L."/>
            <person name="Castellani M."/>
            <person name="Scott A."/>
            <person name="Toegelov H."/>
            <person name="Fuchs J."/>
            <person name="Mata-Sucre Y."/>
            <person name="Dias Y."/>
            <person name="Vanzela A.L.L."/>
            <person name="Huettel B."/>
            <person name="Almeida C.C.S."/>
            <person name="Simkova H."/>
            <person name="Souza G."/>
            <person name="Pedrosa-Harand A."/>
            <person name="Macas J."/>
            <person name="Mayer K.F.X."/>
            <person name="Houben A."/>
            <person name="Marques A."/>
        </authorList>
    </citation>
    <scope>NUCLEOTIDE SEQUENCE</scope>
    <source>
        <strain evidence="8">RhyBre1mFocal</strain>
    </source>
</reference>
<evidence type="ECO:0000256" key="4">
    <source>
        <dbReference type="ARBA" id="ARBA00023015"/>
    </source>
</evidence>
<evidence type="ECO:0000313" key="9">
    <source>
        <dbReference type="Proteomes" id="UP001151287"/>
    </source>
</evidence>
<keyword evidence="4" id="KW-0805">Transcription regulation</keyword>
<dbReference type="OrthoDB" id="5572228at2759"/>
<evidence type="ECO:0000256" key="1">
    <source>
        <dbReference type="ARBA" id="ARBA00003782"/>
    </source>
</evidence>
<comment type="similarity">
    <text evidence="2">Belongs to the LysR transcriptional regulatory family.</text>
</comment>
<dbReference type="Proteomes" id="UP001151287">
    <property type="component" value="Unassembled WGS sequence"/>
</dbReference>
<sequence length="293" mass="30751">MLLELSRHGSMGAVADLLGVTTSTVSQQIAALGRAVGTPVVEPDGRRVRLTPPGRRLAEHAVGVLGALEEARAAVDPAAEPRGTVRVASFATAVRRSLLPVIETLASAHPDVHLQVLELEPPEALAAIAADEVDLALTYDYTLARAASDDVLDSYPLWQARWCLAVPDAVARDLGPEPGTAVEVLGAVADRDWIVNSRHTADEDVLRTVAALAGVSPRVTHRADSLDLVRDLVAAGLGVGLVPEALPPRPGVVAVPLHEPDVVLRCFALVRRGRGAWPPLAAVLDLLPADADD</sequence>
<evidence type="ECO:0000313" key="8">
    <source>
        <dbReference type="EMBL" id="KAJ1684078.1"/>
    </source>
</evidence>
<organism evidence="8 9">
    <name type="scientific">Rhynchospora breviuscula</name>
    <dbReference type="NCBI Taxonomy" id="2022672"/>
    <lineage>
        <taxon>Eukaryota</taxon>
        <taxon>Viridiplantae</taxon>
        <taxon>Streptophyta</taxon>
        <taxon>Embryophyta</taxon>
        <taxon>Tracheophyta</taxon>
        <taxon>Spermatophyta</taxon>
        <taxon>Magnoliopsida</taxon>
        <taxon>Liliopsida</taxon>
        <taxon>Poales</taxon>
        <taxon>Cyperaceae</taxon>
        <taxon>Cyperoideae</taxon>
        <taxon>Rhynchosporeae</taxon>
        <taxon>Rhynchospora</taxon>
    </lineage>
</organism>
<dbReference type="InterPro" id="IPR036390">
    <property type="entry name" value="WH_DNA-bd_sf"/>
</dbReference>
<comment type="function">
    <text evidence="1">Trans-acting transcriptional regulator of RuBisCO genes (rbcL and rbcS) expression.</text>
</comment>
<dbReference type="EMBL" id="JAMQYH010000043">
    <property type="protein sequence ID" value="KAJ1684078.1"/>
    <property type="molecule type" value="Genomic_DNA"/>
</dbReference>
<evidence type="ECO:0000256" key="6">
    <source>
        <dbReference type="ARBA" id="ARBA00023163"/>
    </source>
</evidence>
<dbReference type="GO" id="GO:0032993">
    <property type="term" value="C:protein-DNA complex"/>
    <property type="evidence" value="ECO:0007669"/>
    <property type="project" value="TreeGrafter"/>
</dbReference>
<dbReference type="Pfam" id="PF00126">
    <property type="entry name" value="HTH_1"/>
    <property type="match status" value="1"/>
</dbReference>
<evidence type="ECO:0000256" key="3">
    <source>
        <dbReference type="ARBA" id="ARBA00018907"/>
    </source>
</evidence>
<dbReference type="InterPro" id="IPR036388">
    <property type="entry name" value="WH-like_DNA-bd_sf"/>
</dbReference>
<comment type="caution">
    <text evidence="8">The sequence shown here is derived from an EMBL/GenBank/DDBJ whole genome shotgun (WGS) entry which is preliminary data.</text>
</comment>
<dbReference type="PANTHER" id="PTHR30346">
    <property type="entry name" value="TRANSCRIPTIONAL DUAL REGULATOR HCAR-RELATED"/>
    <property type="match status" value="1"/>
</dbReference>
<dbReference type="PANTHER" id="PTHR30346:SF29">
    <property type="entry name" value="LYSR SUBSTRATE-BINDING"/>
    <property type="match status" value="1"/>
</dbReference>
<dbReference type="PROSITE" id="PS50931">
    <property type="entry name" value="HTH_LYSR"/>
    <property type="match status" value="1"/>
</dbReference>
<dbReference type="GO" id="GO:0003677">
    <property type="term" value="F:DNA binding"/>
    <property type="evidence" value="ECO:0007669"/>
    <property type="project" value="UniProtKB-KW"/>
</dbReference>
<dbReference type="AlphaFoldDB" id="A0A9Q0C0J2"/>
<accession>A0A9Q0C0J2</accession>
<dbReference type="SUPFAM" id="SSF46785">
    <property type="entry name" value="Winged helix' DNA-binding domain"/>
    <property type="match status" value="1"/>
</dbReference>
<keyword evidence="5" id="KW-0238">DNA-binding</keyword>
<evidence type="ECO:0000256" key="5">
    <source>
        <dbReference type="ARBA" id="ARBA00023125"/>
    </source>
</evidence>
<evidence type="ECO:0000259" key="7">
    <source>
        <dbReference type="PROSITE" id="PS50931"/>
    </source>
</evidence>
<proteinExistence type="inferred from homology"/>
<dbReference type="Gene3D" id="1.10.10.10">
    <property type="entry name" value="Winged helix-like DNA-binding domain superfamily/Winged helix DNA-binding domain"/>
    <property type="match status" value="1"/>
</dbReference>